<proteinExistence type="predicted"/>
<gene>
    <name evidence="1" type="ORF">ODALV1_LOCUS719</name>
</gene>
<dbReference type="Proteomes" id="UP001642540">
    <property type="component" value="Unassembled WGS sequence"/>
</dbReference>
<protein>
    <submittedName>
        <fullName evidence="1">Uncharacterized protein</fullName>
    </submittedName>
</protein>
<evidence type="ECO:0000313" key="2">
    <source>
        <dbReference type="Proteomes" id="UP001642540"/>
    </source>
</evidence>
<sequence length="305" mass="32844">MSLERVSSDFGNVSISNNTNAKITGERNQGVAAENSNINLFSINCVLNLIQNSNANIKAENSKLECSKCPNVVLDGTGNTAVLSENSNSKFQGDNNQWDAKENSNLNVFGTGSILKIFRNRNSKILGDRCKVFAENNANLKVRGNDGKVSIQGTQNHELKPASMENDTAAGNRLDISPSSDVSSSGGGWISSMLSTWNSQSNGNNAKFTIDYVDEAVIDKTNYKLGMFAFTVKSRSPTTFEIKLDESAVDPGSFVARTVNPSEVIISATKEGVKQNLTLQGPCVKSQVGSVQIFDVDLVPNQSNM</sequence>
<evidence type="ECO:0000313" key="1">
    <source>
        <dbReference type="EMBL" id="CAL8069337.1"/>
    </source>
</evidence>
<comment type="caution">
    <text evidence="1">The sequence shown here is derived from an EMBL/GenBank/DDBJ whole genome shotgun (WGS) entry which is preliminary data.</text>
</comment>
<accession>A0ABP1PJJ1</accession>
<organism evidence="1 2">
    <name type="scientific">Orchesella dallaii</name>
    <dbReference type="NCBI Taxonomy" id="48710"/>
    <lineage>
        <taxon>Eukaryota</taxon>
        <taxon>Metazoa</taxon>
        <taxon>Ecdysozoa</taxon>
        <taxon>Arthropoda</taxon>
        <taxon>Hexapoda</taxon>
        <taxon>Collembola</taxon>
        <taxon>Entomobryomorpha</taxon>
        <taxon>Entomobryoidea</taxon>
        <taxon>Orchesellidae</taxon>
        <taxon>Orchesellinae</taxon>
        <taxon>Orchesella</taxon>
    </lineage>
</organism>
<dbReference type="EMBL" id="CAXLJM020000004">
    <property type="protein sequence ID" value="CAL8069337.1"/>
    <property type="molecule type" value="Genomic_DNA"/>
</dbReference>
<reference evidence="1 2" key="1">
    <citation type="submission" date="2024-08" db="EMBL/GenBank/DDBJ databases">
        <authorList>
            <person name="Cucini C."/>
            <person name="Frati F."/>
        </authorList>
    </citation>
    <scope>NUCLEOTIDE SEQUENCE [LARGE SCALE GENOMIC DNA]</scope>
</reference>
<name>A0ABP1PJJ1_9HEXA</name>
<keyword evidence="2" id="KW-1185">Reference proteome</keyword>